<proteinExistence type="predicted"/>
<reference evidence="1 2" key="1">
    <citation type="submission" date="2024-02" db="EMBL/GenBank/DDBJ databases">
        <title>Chromosome-level genome assembly of the Eurasian Minnow (Phoxinus phoxinus).</title>
        <authorList>
            <person name="Oriowo T.O."/>
            <person name="Martin S."/>
            <person name="Stange M."/>
            <person name="Chrysostomakis Y."/>
            <person name="Brown T."/>
            <person name="Winkler S."/>
            <person name="Kukowka S."/>
            <person name="Myers E.W."/>
            <person name="Bohne A."/>
        </authorList>
    </citation>
    <scope>NUCLEOTIDE SEQUENCE [LARGE SCALE GENOMIC DNA]</scope>
    <source>
        <strain evidence="1">ZFMK-TIS-60720</strain>
        <tissue evidence="1">Whole Organism</tissue>
    </source>
</reference>
<sequence>MSASSGEQESTQLVTYTAPSACQSSQGLISSSLTASCPDDVDAETKADCCILLNLGFNTCSDNRKESKSY</sequence>
<keyword evidence="2" id="KW-1185">Reference proteome</keyword>
<dbReference type="Proteomes" id="UP001364617">
    <property type="component" value="Unassembled WGS sequence"/>
</dbReference>
<evidence type="ECO:0000313" key="2">
    <source>
        <dbReference type="Proteomes" id="UP001364617"/>
    </source>
</evidence>
<dbReference type="EMBL" id="JAYKXH010000020">
    <property type="protein sequence ID" value="KAK7132071.1"/>
    <property type="molecule type" value="Genomic_DNA"/>
</dbReference>
<evidence type="ECO:0000313" key="1">
    <source>
        <dbReference type="EMBL" id="KAK7132071.1"/>
    </source>
</evidence>
<accession>A0AAN9CFH1</accession>
<name>A0AAN9CFH1_9TELE</name>
<protein>
    <submittedName>
        <fullName evidence="1">Uncharacterized protein</fullName>
    </submittedName>
</protein>
<organism evidence="1 2">
    <name type="scientific">Phoxinus phoxinus</name>
    <name type="common">Eurasian minnow</name>
    <dbReference type="NCBI Taxonomy" id="58324"/>
    <lineage>
        <taxon>Eukaryota</taxon>
        <taxon>Metazoa</taxon>
        <taxon>Chordata</taxon>
        <taxon>Craniata</taxon>
        <taxon>Vertebrata</taxon>
        <taxon>Euteleostomi</taxon>
        <taxon>Actinopterygii</taxon>
        <taxon>Neopterygii</taxon>
        <taxon>Teleostei</taxon>
        <taxon>Ostariophysi</taxon>
        <taxon>Cypriniformes</taxon>
        <taxon>Leuciscidae</taxon>
        <taxon>Phoxininae</taxon>
        <taxon>Phoxinus</taxon>
    </lineage>
</organism>
<comment type="caution">
    <text evidence="1">The sequence shown here is derived from an EMBL/GenBank/DDBJ whole genome shotgun (WGS) entry which is preliminary data.</text>
</comment>
<dbReference type="AlphaFoldDB" id="A0AAN9CFH1"/>
<gene>
    <name evidence="1" type="ORF">R3I93_018581</name>
</gene>